<name>F5Y9M9_LEAAZ</name>
<sequence>MKRVFTLKNEESDKFWAIETNNENLIVNFGKVKNTTMTLSNWNAWEQQHKQDPVAVRLGEGGSVSEKAFASAELWGKEAEKLIAKKIKAGFIEQDEFFISFFNEVRGLYNLNRPSKLSELLTELDKWDKPFVISYGSDHLLHSLEVIFTAQVKTAKVLSGVAAFMYHLPKLEGADEPAKNNLLSIYGVGLRCAAVCNDEKLDAFCRVHLPAKSDDPYIAAGLAYSAARWNRPDEVKENLKRAFFTYYGESESYEKLDFFKPYADIIEAYKKDAEKSG</sequence>
<dbReference type="EMBL" id="CP001841">
    <property type="protein sequence ID" value="AEF81885.1"/>
    <property type="molecule type" value="Genomic_DNA"/>
</dbReference>
<gene>
    <name evidence="1" type="ordered locus">TREAZ_0802</name>
</gene>
<dbReference type="Gene3D" id="2.20.140.10">
    <property type="entry name" value="WGR domain"/>
    <property type="match status" value="1"/>
</dbReference>
<dbReference type="AlphaFoldDB" id="F5Y9M9"/>
<dbReference type="RefSeq" id="WP_015711168.1">
    <property type="nucleotide sequence ID" value="NC_015577.1"/>
</dbReference>
<keyword evidence="2" id="KW-1185">Reference proteome</keyword>
<dbReference type="HOGENOM" id="CLU_1030309_0_0_12"/>
<dbReference type="KEGG" id="taz:TREAZ_0802"/>
<reference evidence="1 2" key="2">
    <citation type="journal article" date="2011" name="ISME J.">
        <title>RNA-seq reveals cooperative metabolic interactions between two termite-gut spirochete species in co-culture.</title>
        <authorList>
            <person name="Rosenthal A.Z."/>
            <person name="Matson E.G."/>
            <person name="Eldar A."/>
            <person name="Leadbetter J.R."/>
        </authorList>
    </citation>
    <scope>NUCLEOTIDE SEQUENCE [LARGE SCALE GENOMIC DNA]</scope>
    <source>
        <strain evidence="2">ATCC BAA-888 / DSM 13862 / ZAS-9</strain>
    </source>
</reference>
<reference evidence="2" key="1">
    <citation type="submission" date="2009-12" db="EMBL/GenBank/DDBJ databases">
        <title>Complete sequence of Treponema azotonutricium strain ZAS-9.</title>
        <authorList>
            <person name="Tetu S.G."/>
            <person name="Matson E."/>
            <person name="Ren Q."/>
            <person name="Seshadri R."/>
            <person name="Elbourne L."/>
            <person name="Hassan K.A."/>
            <person name="Durkin A."/>
            <person name="Radune D."/>
            <person name="Mohamoud Y."/>
            <person name="Shay R."/>
            <person name="Jin S."/>
            <person name="Zhang X."/>
            <person name="Lucey K."/>
            <person name="Ballor N.R."/>
            <person name="Ottesen E."/>
            <person name="Rosenthal R."/>
            <person name="Allen A."/>
            <person name="Leadbetter J.R."/>
            <person name="Paulsen I.T."/>
        </authorList>
    </citation>
    <scope>NUCLEOTIDE SEQUENCE [LARGE SCALE GENOMIC DNA]</scope>
    <source>
        <strain evidence="2">ATCC BAA-888 / DSM 13862 / ZAS-9</strain>
    </source>
</reference>
<protein>
    <submittedName>
        <fullName evidence="1">Uncharacterized protein</fullName>
    </submittedName>
</protein>
<evidence type="ECO:0000313" key="2">
    <source>
        <dbReference type="Proteomes" id="UP000009222"/>
    </source>
</evidence>
<proteinExistence type="predicted"/>
<accession>F5Y9M9</accession>
<dbReference type="InParanoid" id="F5Y9M9"/>
<dbReference type="Proteomes" id="UP000009222">
    <property type="component" value="Chromosome"/>
</dbReference>
<organism evidence="1 2">
    <name type="scientific">Leadbettera azotonutricia (strain ATCC BAA-888 / DSM 13862 / ZAS-9)</name>
    <name type="common">Treponema azotonutricium</name>
    <dbReference type="NCBI Taxonomy" id="545695"/>
    <lineage>
        <taxon>Bacteria</taxon>
        <taxon>Pseudomonadati</taxon>
        <taxon>Spirochaetota</taxon>
        <taxon>Spirochaetia</taxon>
        <taxon>Spirochaetales</taxon>
        <taxon>Breznakiellaceae</taxon>
        <taxon>Leadbettera</taxon>
    </lineage>
</organism>
<dbReference type="STRING" id="545695.TREAZ_0802"/>
<evidence type="ECO:0000313" key="1">
    <source>
        <dbReference type="EMBL" id="AEF81885.1"/>
    </source>
</evidence>
<dbReference type="OrthoDB" id="343171at2"/>